<reference evidence="4" key="2">
    <citation type="submission" date="2025-09" db="UniProtKB">
        <authorList>
            <consortium name="Ensembl"/>
        </authorList>
    </citation>
    <scope>IDENTIFICATION</scope>
</reference>
<dbReference type="PANTHER" id="PTHR11346">
    <property type="entry name" value="GALECTIN"/>
    <property type="match status" value="1"/>
</dbReference>
<dbReference type="InterPro" id="IPR001079">
    <property type="entry name" value="Galectin_CRD"/>
</dbReference>
<dbReference type="InterPro" id="IPR013320">
    <property type="entry name" value="ConA-like_dom_sf"/>
</dbReference>
<dbReference type="AlphaFoldDB" id="A0A8C7Y0H6"/>
<keyword evidence="1 2" id="KW-0430">Lectin</keyword>
<dbReference type="GO" id="GO:0043236">
    <property type="term" value="F:laminin binding"/>
    <property type="evidence" value="ECO:0007669"/>
    <property type="project" value="TreeGrafter"/>
</dbReference>
<name>A0A8C7Y0H6_9TELE</name>
<accession>A0A8C7Y0H6</accession>
<dbReference type="CDD" id="cd00070">
    <property type="entry name" value="GLECT"/>
    <property type="match status" value="1"/>
</dbReference>
<dbReference type="Ensembl" id="ENSOSIT00000020676.1">
    <property type="protein sequence ID" value="ENSOSIP00000019571.1"/>
    <property type="gene ID" value="ENSOSIG00000010524.1"/>
</dbReference>
<dbReference type="PANTHER" id="PTHR11346:SF112">
    <property type="entry name" value="GALECTIN"/>
    <property type="match status" value="1"/>
</dbReference>
<dbReference type="GO" id="GO:0030246">
    <property type="term" value="F:carbohydrate binding"/>
    <property type="evidence" value="ECO:0007669"/>
    <property type="project" value="UniProtKB-UniRule"/>
</dbReference>
<keyword evidence="5" id="KW-1185">Reference proteome</keyword>
<evidence type="ECO:0000313" key="5">
    <source>
        <dbReference type="Proteomes" id="UP000694383"/>
    </source>
</evidence>
<dbReference type="SMART" id="SM00908">
    <property type="entry name" value="Gal-bind_lectin"/>
    <property type="match status" value="1"/>
</dbReference>
<dbReference type="SUPFAM" id="SSF49899">
    <property type="entry name" value="Concanavalin A-like lectins/glucanases"/>
    <property type="match status" value="2"/>
</dbReference>
<dbReference type="Gene3D" id="2.60.120.200">
    <property type="match status" value="1"/>
</dbReference>
<evidence type="ECO:0000256" key="2">
    <source>
        <dbReference type="RuleBase" id="RU102079"/>
    </source>
</evidence>
<evidence type="ECO:0000259" key="3">
    <source>
        <dbReference type="PROSITE" id="PS51304"/>
    </source>
</evidence>
<dbReference type="GeneTree" id="ENSGT00940000155025"/>
<protein>
    <recommendedName>
        <fullName evidence="2">Galectin</fullName>
    </recommendedName>
</protein>
<dbReference type="GO" id="GO:0005615">
    <property type="term" value="C:extracellular space"/>
    <property type="evidence" value="ECO:0007669"/>
    <property type="project" value="TreeGrafter"/>
</dbReference>
<evidence type="ECO:0000256" key="1">
    <source>
        <dbReference type="ARBA" id="ARBA00022734"/>
    </source>
</evidence>
<dbReference type="PROSITE" id="PS51304">
    <property type="entry name" value="GALECTIN"/>
    <property type="match status" value="1"/>
</dbReference>
<dbReference type="GO" id="GO:0016936">
    <property type="term" value="F:galactoside binding"/>
    <property type="evidence" value="ECO:0007669"/>
    <property type="project" value="TreeGrafter"/>
</dbReference>
<dbReference type="InterPro" id="IPR044156">
    <property type="entry name" value="Galectin-like"/>
</dbReference>
<proteinExistence type="predicted"/>
<dbReference type="Pfam" id="PF00337">
    <property type="entry name" value="Gal-bind_lectin"/>
    <property type="match status" value="1"/>
</dbReference>
<evidence type="ECO:0000313" key="4">
    <source>
        <dbReference type="Ensembl" id="ENSOSIP00000019571.1"/>
    </source>
</evidence>
<reference evidence="4" key="1">
    <citation type="submission" date="2025-08" db="UniProtKB">
        <authorList>
            <consortium name="Ensembl"/>
        </authorList>
    </citation>
    <scope>IDENTIFICATION</scope>
</reference>
<dbReference type="Proteomes" id="UP000694383">
    <property type="component" value="Unplaced"/>
</dbReference>
<feature type="domain" description="Galectin" evidence="3">
    <location>
        <begin position="4"/>
        <end position="163"/>
    </location>
</feature>
<organism evidence="4 5">
    <name type="scientific">Oryzias sinensis</name>
    <name type="common">Chinese medaka</name>
    <dbReference type="NCBI Taxonomy" id="183150"/>
    <lineage>
        <taxon>Eukaryota</taxon>
        <taxon>Metazoa</taxon>
        <taxon>Chordata</taxon>
        <taxon>Craniata</taxon>
        <taxon>Vertebrata</taxon>
        <taxon>Euteleostomi</taxon>
        <taxon>Actinopterygii</taxon>
        <taxon>Neopterygii</taxon>
        <taxon>Teleostei</taxon>
        <taxon>Neoteleostei</taxon>
        <taxon>Acanthomorphata</taxon>
        <taxon>Ovalentaria</taxon>
        <taxon>Atherinomorphae</taxon>
        <taxon>Beloniformes</taxon>
        <taxon>Adrianichthyidae</taxon>
        <taxon>Oryziinae</taxon>
        <taxon>Oryzias</taxon>
    </lineage>
</organism>
<sequence>MAPSMAIQNMSFRLGQSMAIVGTIKSDAADFSVNIGNNDQNIALHLNPRFDAFGDRDTIVCNSQQQGMWQQEVRPGGFCFLRGQNFKVCRNICVPDFSAPSSSCDSLYEHFCLLQIIIKLTSTEFVVTLPNGSKICFPNRLNSDKYSFFRFDGDVRIKSFEIY</sequence>
<dbReference type="SMART" id="SM00276">
    <property type="entry name" value="GLECT"/>
    <property type="match status" value="1"/>
</dbReference>